<evidence type="ECO:0000313" key="11">
    <source>
        <dbReference type="EMBL" id="KAK2961009.1"/>
    </source>
</evidence>
<dbReference type="Pfam" id="PF00069">
    <property type="entry name" value="Pkinase"/>
    <property type="match status" value="1"/>
</dbReference>
<evidence type="ECO:0000256" key="8">
    <source>
        <dbReference type="ARBA" id="ARBA00047899"/>
    </source>
</evidence>
<dbReference type="InterPro" id="IPR008271">
    <property type="entry name" value="Ser/Thr_kinase_AS"/>
</dbReference>
<protein>
    <recommendedName>
        <fullName evidence="1">non-specific serine/threonine protein kinase</fullName>
        <ecNumber evidence="1">2.7.11.1</ecNumber>
    </recommendedName>
</protein>
<keyword evidence="6" id="KW-0418">Kinase</keyword>
<dbReference type="InterPro" id="IPR050236">
    <property type="entry name" value="Ser_Thr_kinase_AGC"/>
</dbReference>
<keyword evidence="7" id="KW-0067">ATP-binding</keyword>
<dbReference type="EC" id="2.7.11.1" evidence="1"/>
<keyword evidence="12" id="KW-1185">Reference proteome</keyword>
<evidence type="ECO:0000259" key="10">
    <source>
        <dbReference type="PROSITE" id="PS50011"/>
    </source>
</evidence>
<dbReference type="InterPro" id="IPR000719">
    <property type="entry name" value="Prot_kinase_dom"/>
</dbReference>
<sequence length="68" mass="7547">MICTAHSMHTSGFIHRDLKPANFLIDSKGRVELADFGLVKGNPDCITNDDLYFTSSELHLHSNLKDGT</sequence>
<dbReference type="PROSITE" id="PS00108">
    <property type="entry name" value="PROTEIN_KINASE_ST"/>
    <property type="match status" value="1"/>
</dbReference>
<comment type="catalytic activity">
    <reaction evidence="8">
        <text>L-threonyl-[protein] + ATP = O-phospho-L-threonyl-[protein] + ADP + H(+)</text>
        <dbReference type="Rhea" id="RHEA:46608"/>
        <dbReference type="Rhea" id="RHEA-COMP:11060"/>
        <dbReference type="Rhea" id="RHEA-COMP:11605"/>
        <dbReference type="ChEBI" id="CHEBI:15378"/>
        <dbReference type="ChEBI" id="CHEBI:30013"/>
        <dbReference type="ChEBI" id="CHEBI:30616"/>
        <dbReference type="ChEBI" id="CHEBI:61977"/>
        <dbReference type="ChEBI" id="CHEBI:456216"/>
        <dbReference type="EC" id="2.7.11.1"/>
    </reaction>
</comment>
<dbReference type="PROSITE" id="PS50011">
    <property type="entry name" value="PROTEIN_KINASE_DOM"/>
    <property type="match status" value="1"/>
</dbReference>
<dbReference type="Proteomes" id="UP001281761">
    <property type="component" value="Unassembled WGS sequence"/>
</dbReference>
<evidence type="ECO:0000256" key="4">
    <source>
        <dbReference type="ARBA" id="ARBA00022679"/>
    </source>
</evidence>
<evidence type="ECO:0000256" key="3">
    <source>
        <dbReference type="ARBA" id="ARBA00022553"/>
    </source>
</evidence>
<keyword evidence="4" id="KW-0808">Transferase</keyword>
<dbReference type="PANTHER" id="PTHR24356">
    <property type="entry name" value="SERINE/THREONINE-PROTEIN KINASE"/>
    <property type="match status" value="1"/>
</dbReference>
<organism evidence="11 12">
    <name type="scientific">Blattamonas nauphoetae</name>
    <dbReference type="NCBI Taxonomy" id="2049346"/>
    <lineage>
        <taxon>Eukaryota</taxon>
        <taxon>Metamonada</taxon>
        <taxon>Preaxostyla</taxon>
        <taxon>Oxymonadida</taxon>
        <taxon>Blattamonas</taxon>
    </lineage>
</organism>
<gene>
    <name evidence="11" type="ORF">BLNAU_4096</name>
</gene>
<dbReference type="Gene3D" id="1.10.510.10">
    <property type="entry name" value="Transferase(Phosphotransferase) domain 1"/>
    <property type="match status" value="1"/>
</dbReference>
<proteinExistence type="predicted"/>
<evidence type="ECO:0000256" key="5">
    <source>
        <dbReference type="ARBA" id="ARBA00022741"/>
    </source>
</evidence>
<evidence type="ECO:0000256" key="1">
    <source>
        <dbReference type="ARBA" id="ARBA00012513"/>
    </source>
</evidence>
<dbReference type="InterPro" id="IPR011009">
    <property type="entry name" value="Kinase-like_dom_sf"/>
</dbReference>
<name>A0ABQ9YBM4_9EUKA</name>
<evidence type="ECO:0000256" key="2">
    <source>
        <dbReference type="ARBA" id="ARBA00022527"/>
    </source>
</evidence>
<comment type="catalytic activity">
    <reaction evidence="9">
        <text>L-seryl-[protein] + ATP = O-phospho-L-seryl-[protein] + ADP + H(+)</text>
        <dbReference type="Rhea" id="RHEA:17989"/>
        <dbReference type="Rhea" id="RHEA-COMP:9863"/>
        <dbReference type="Rhea" id="RHEA-COMP:11604"/>
        <dbReference type="ChEBI" id="CHEBI:15378"/>
        <dbReference type="ChEBI" id="CHEBI:29999"/>
        <dbReference type="ChEBI" id="CHEBI:30616"/>
        <dbReference type="ChEBI" id="CHEBI:83421"/>
        <dbReference type="ChEBI" id="CHEBI:456216"/>
        <dbReference type="EC" id="2.7.11.1"/>
    </reaction>
</comment>
<dbReference type="SUPFAM" id="SSF56112">
    <property type="entry name" value="Protein kinase-like (PK-like)"/>
    <property type="match status" value="1"/>
</dbReference>
<dbReference type="PANTHER" id="PTHR24356:SF417">
    <property type="entry name" value="CELL CYCLE PROTEIN KINASE DBF2-RELATED"/>
    <property type="match status" value="1"/>
</dbReference>
<keyword evidence="2" id="KW-0723">Serine/threonine-protein kinase</keyword>
<keyword evidence="3" id="KW-0597">Phosphoprotein</keyword>
<evidence type="ECO:0000256" key="9">
    <source>
        <dbReference type="ARBA" id="ARBA00048679"/>
    </source>
</evidence>
<keyword evidence="5" id="KW-0547">Nucleotide-binding</keyword>
<evidence type="ECO:0000256" key="6">
    <source>
        <dbReference type="ARBA" id="ARBA00022777"/>
    </source>
</evidence>
<comment type="caution">
    <text evidence="11">The sequence shown here is derived from an EMBL/GenBank/DDBJ whole genome shotgun (WGS) entry which is preliminary data.</text>
</comment>
<evidence type="ECO:0000313" key="12">
    <source>
        <dbReference type="Proteomes" id="UP001281761"/>
    </source>
</evidence>
<reference evidence="11 12" key="1">
    <citation type="journal article" date="2022" name="bioRxiv">
        <title>Genomics of Preaxostyla Flagellates Illuminates Evolutionary Transitions and the Path Towards Mitochondrial Loss.</title>
        <authorList>
            <person name="Novak L.V.F."/>
            <person name="Treitli S.C."/>
            <person name="Pyrih J."/>
            <person name="Halakuc P."/>
            <person name="Pipaliya S.V."/>
            <person name="Vacek V."/>
            <person name="Brzon O."/>
            <person name="Soukal P."/>
            <person name="Eme L."/>
            <person name="Dacks J.B."/>
            <person name="Karnkowska A."/>
            <person name="Elias M."/>
            <person name="Hampl V."/>
        </authorList>
    </citation>
    <scope>NUCLEOTIDE SEQUENCE [LARGE SCALE GENOMIC DNA]</scope>
    <source>
        <strain evidence="11">NAU3</strain>
        <tissue evidence="11">Gut</tissue>
    </source>
</reference>
<dbReference type="EMBL" id="JARBJD010000019">
    <property type="protein sequence ID" value="KAK2961009.1"/>
    <property type="molecule type" value="Genomic_DNA"/>
</dbReference>
<accession>A0ABQ9YBM4</accession>
<evidence type="ECO:0000256" key="7">
    <source>
        <dbReference type="ARBA" id="ARBA00022840"/>
    </source>
</evidence>
<feature type="domain" description="Protein kinase" evidence="10">
    <location>
        <begin position="1"/>
        <end position="68"/>
    </location>
</feature>